<evidence type="ECO:0000313" key="1">
    <source>
        <dbReference type="EMBL" id="KAF0770193.1"/>
    </source>
</evidence>
<dbReference type="AlphaFoldDB" id="A0A6G0ZH70"/>
<comment type="caution">
    <text evidence="1">The sequence shown here is derived from an EMBL/GenBank/DDBJ whole genome shotgun (WGS) entry which is preliminary data.</text>
</comment>
<sequence>MERKIKLIGHLNRHNDFLNKIFEERIMGRRPIGKPRVNYFHGIKEKIGCASYQQL</sequence>
<gene>
    <name evidence="1" type="ORF">FWK35_00010770</name>
</gene>
<proteinExistence type="predicted"/>
<organism evidence="1 2">
    <name type="scientific">Aphis craccivora</name>
    <name type="common">Cowpea aphid</name>
    <dbReference type="NCBI Taxonomy" id="307492"/>
    <lineage>
        <taxon>Eukaryota</taxon>
        <taxon>Metazoa</taxon>
        <taxon>Ecdysozoa</taxon>
        <taxon>Arthropoda</taxon>
        <taxon>Hexapoda</taxon>
        <taxon>Insecta</taxon>
        <taxon>Pterygota</taxon>
        <taxon>Neoptera</taxon>
        <taxon>Paraneoptera</taxon>
        <taxon>Hemiptera</taxon>
        <taxon>Sternorrhyncha</taxon>
        <taxon>Aphidomorpha</taxon>
        <taxon>Aphidoidea</taxon>
        <taxon>Aphididae</taxon>
        <taxon>Aphidini</taxon>
        <taxon>Aphis</taxon>
        <taxon>Aphis</taxon>
    </lineage>
</organism>
<dbReference type="OrthoDB" id="8196546at2759"/>
<accession>A0A6G0ZH70</accession>
<reference evidence="1 2" key="1">
    <citation type="submission" date="2019-08" db="EMBL/GenBank/DDBJ databases">
        <title>Whole genome of Aphis craccivora.</title>
        <authorList>
            <person name="Voronova N.V."/>
            <person name="Shulinski R.S."/>
            <person name="Bandarenka Y.V."/>
            <person name="Zhorov D.G."/>
            <person name="Warner D."/>
        </authorList>
    </citation>
    <scope>NUCLEOTIDE SEQUENCE [LARGE SCALE GENOMIC DNA]</scope>
    <source>
        <strain evidence="1">180601</strain>
        <tissue evidence="1">Whole Body</tissue>
    </source>
</reference>
<evidence type="ECO:0000313" key="2">
    <source>
        <dbReference type="Proteomes" id="UP000478052"/>
    </source>
</evidence>
<protein>
    <submittedName>
        <fullName evidence="1">Putative transposon-derived protein F52C9.6</fullName>
    </submittedName>
</protein>
<keyword evidence="2" id="KW-1185">Reference proteome</keyword>
<dbReference type="Proteomes" id="UP000478052">
    <property type="component" value="Unassembled WGS sequence"/>
</dbReference>
<name>A0A6G0ZH70_APHCR</name>
<dbReference type="EMBL" id="VUJU01000468">
    <property type="protein sequence ID" value="KAF0770193.1"/>
    <property type="molecule type" value="Genomic_DNA"/>
</dbReference>